<proteinExistence type="predicted"/>
<protein>
    <recommendedName>
        <fullName evidence="3">DUF2637 domain-containing protein</fullName>
    </recommendedName>
</protein>
<name>A0A5J5JTX4_9ACTN</name>
<dbReference type="AlphaFoldDB" id="A0A5J5JTX4"/>
<gene>
    <name evidence="1" type="ORF">F5972_29975</name>
</gene>
<accession>A0A5J5JTX4</accession>
<dbReference type="EMBL" id="VYTZ01000014">
    <property type="protein sequence ID" value="KAA9374834.1"/>
    <property type="molecule type" value="Genomic_DNA"/>
</dbReference>
<evidence type="ECO:0008006" key="3">
    <source>
        <dbReference type="Google" id="ProtNLM"/>
    </source>
</evidence>
<reference evidence="1 2" key="1">
    <citation type="submission" date="2019-09" db="EMBL/GenBank/DDBJ databases">
        <title>Screening of Novel Bioactive Compounds from Soil-Associated.</title>
        <authorList>
            <person name="Gong X."/>
        </authorList>
    </citation>
    <scope>NUCLEOTIDE SEQUENCE [LARGE SCALE GENOMIC DNA]</scope>
    <source>
        <strain evidence="1 2">Gxj-6</strain>
    </source>
</reference>
<evidence type="ECO:0000313" key="1">
    <source>
        <dbReference type="EMBL" id="KAA9374834.1"/>
    </source>
</evidence>
<dbReference type="Proteomes" id="UP000327011">
    <property type="component" value="Unassembled WGS sequence"/>
</dbReference>
<comment type="caution">
    <text evidence="1">The sequence shown here is derived from an EMBL/GenBank/DDBJ whole genome shotgun (WGS) entry which is preliminary data.</text>
</comment>
<organism evidence="1 2">
    <name type="scientific">Microbispora cellulosiformans</name>
    <dbReference type="NCBI Taxonomy" id="2614688"/>
    <lineage>
        <taxon>Bacteria</taxon>
        <taxon>Bacillati</taxon>
        <taxon>Actinomycetota</taxon>
        <taxon>Actinomycetes</taxon>
        <taxon>Streptosporangiales</taxon>
        <taxon>Streptosporangiaceae</taxon>
        <taxon>Microbispora</taxon>
    </lineage>
</organism>
<keyword evidence="2" id="KW-1185">Reference proteome</keyword>
<sequence length="75" mass="7644">MLPWILPIVGSLASLGANVAVADPSLIARIVAAWPSFALIGAYEMLLGQIRQDLCRSGEDSAESSGGTCAAIPGC</sequence>
<evidence type="ECO:0000313" key="2">
    <source>
        <dbReference type="Proteomes" id="UP000327011"/>
    </source>
</evidence>